<evidence type="ECO:0000313" key="4">
    <source>
        <dbReference type="EMBL" id="XBG60253.1"/>
    </source>
</evidence>
<comment type="similarity">
    <text evidence="1">Belongs to the NAD(P)-dependent epimerase/dehydratase family. SDR39U1 subfamily.</text>
</comment>
<dbReference type="Pfam" id="PF08338">
    <property type="entry name" value="DUF1731"/>
    <property type="match status" value="1"/>
</dbReference>
<gene>
    <name evidence="4" type="ORF">ABGB03_10340</name>
</gene>
<feature type="domain" description="NAD-dependent epimerase/dehydratase" evidence="2">
    <location>
        <begin position="4"/>
        <end position="219"/>
    </location>
</feature>
<dbReference type="InterPro" id="IPR001509">
    <property type="entry name" value="Epimerase_deHydtase"/>
</dbReference>
<evidence type="ECO:0000259" key="3">
    <source>
        <dbReference type="Pfam" id="PF08338"/>
    </source>
</evidence>
<dbReference type="RefSeq" id="WP_347922438.1">
    <property type="nucleotide sequence ID" value="NZ_CP157199.1"/>
</dbReference>
<protein>
    <submittedName>
        <fullName evidence="4">TIGR01777 family oxidoreductase</fullName>
    </submittedName>
</protein>
<evidence type="ECO:0000256" key="1">
    <source>
        <dbReference type="ARBA" id="ARBA00009353"/>
    </source>
</evidence>
<dbReference type="EMBL" id="CP157199">
    <property type="protein sequence ID" value="XBG60253.1"/>
    <property type="molecule type" value="Genomic_DNA"/>
</dbReference>
<reference evidence="4" key="1">
    <citation type="submission" date="2024-05" db="EMBL/GenBank/DDBJ databases">
        <title>Pontimicrobium maritimus sp. nov., isolated form sea water.</title>
        <authorList>
            <person name="Muhammad N."/>
            <person name="Vuong T.Q."/>
            <person name="Han H.L."/>
            <person name="Kim S.-G."/>
        </authorList>
    </citation>
    <scope>NUCLEOTIDE SEQUENCE</scope>
    <source>
        <strain evidence="4">SW4</strain>
    </source>
</reference>
<dbReference type="InterPro" id="IPR010099">
    <property type="entry name" value="SDR39U1"/>
</dbReference>
<sequence length="301" mass="33638">MKRILITGATGLVGQEIVKQCHVKNIAVSYLSTSKDKLKNEPNYKGFYWNPEANEIDVACFEDVEVVINLAGASIAQRWTAAYKKEILDSRLQSLNLLYKTIQEHNIPIAQLVSASAIGVYPDSNTNYYEEAYNEFGTGFLAEVSMQWETAALQFKQLNIDVSLIRIGIVLSKNGGALPKLVTPIKNFVGTALGKGNQWQSWIHIEDLAQLFLYVIANKLEGVFNGVAPNPVQQREMVKTIGKTINRPILLPKVPSFILKLLLGEMSAVVLESQRVSSQKVENFGFQFKYHHLQPALEDLL</sequence>
<organism evidence="4">
    <name type="scientific">Pontimicrobium sp. SW4</name>
    <dbReference type="NCBI Taxonomy" id="3153519"/>
    <lineage>
        <taxon>Bacteria</taxon>
        <taxon>Pseudomonadati</taxon>
        <taxon>Bacteroidota</taxon>
        <taxon>Flavobacteriia</taxon>
        <taxon>Flavobacteriales</taxon>
        <taxon>Flavobacteriaceae</taxon>
        <taxon>Pontimicrobium</taxon>
    </lineage>
</organism>
<dbReference type="InterPro" id="IPR036291">
    <property type="entry name" value="NAD(P)-bd_dom_sf"/>
</dbReference>
<dbReference type="Pfam" id="PF01370">
    <property type="entry name" value="Epimerase"/>
    <property type="match status" value="1"/>
</dbReference>
<dbReference type="PANTHER" id="PTHR11092">
    <property type="entry name" value="SUGAR NUCLEOTIDE EPIMERASE RELATED"/>
    <property type="match status" value="1"/>
</dbReference>
<dbReference type="InterPro" id="IPR013549">
    <property type="entry name" value="DUF1731"/>
</dbReference>
<evidence type="ECO:0000259" key="2">
    <source>
        <dbReference type="Pfam" id="PF01370"/>
    </source>
</evidence>
<name>A0AAU7BQ98_9FLAO</name>
<dbReference type="NCBIfam" id="TIGR01777">
    <property type="entry name" value="yfcH"/>
    <property type="match status" value="1"/>
</dbReference>
<dbReference type="Gene3D" id="3.40.50.720">
    <property type="entry name" value="NAD(P)-binding Rossmann-like Domain"/>
    <property type="match status" value="1"/>
</dbReference>
<dbReference type="AlphaFoldDB" id="A0AAU7BQ98"/>
<dbReference type="PANTHER" id="PTHR11092:SF0">
    <property type="entry name" value="EPIMERASE FAMILY PROTEIN SDR39U1"/>
    <property type="match status" value="1"/>
</dbReference>
<accession>A0AAU7BQ98</accession>
<dbReference type="SUPFAM" id="SSF51735">
    <property type="entry name" value="NAD(P)-binding Rossmann-fold domains"/>
    <property type="match status" value="1"/>
</dbReference>
<proteinExistence type="inferred from homology"/>
<feature type="domain" description="DUF1731" evidence="3">
    <location>
        <begin position="254"/>
        <end position="300"/>
    </location>
</feature>